<comment type="caution">
    <text evidence="1">The sequence shown here is derived from an EMBL/GenBank/DDBJ whole genome shotgun (WGS) entry which is preliminary data.</text>
</comment>
<accession>A0A0R1YPR2</accession>
<evidence type="ECO:0000313" key="2">
    <source>
        <dbReference type="Proteomes" id="UP000051010"/>
    </source>
</evidence>
<organism evidence="1 2">
    <name type="scientific">Lentilactobacillus parafarraginis DSM 18390 = JCM 14109</name>
    <dbReference type="NCBI Taxonomy" id="1423786"/>
    <lineage>
        <taxon>Bacteria</taxon>
        <taxon>Bacillati</taxon>
        <taxon>Bacillota</taxon>
        <taxon>Bacilli</taxon>
        <taxon>Lactobacillales</taxon>
        <taxon>Lactobacillaceae</taxon>
        <taxon>Lentilactobacillus</taxon>
    </lineage>
</organism>
<dbReference type="Proteomes" id="UP000051010">
    <property type="component" value="Unassembled WGS sequence"/>
</dbReference>
<reference evidence="1 2" key="1">
    <citation type="journal article" date="2015" name="Genome Announc.">
        <title>Expanding the biotechnology potential of lactobacilli through comparative genomics of 213 strains and associated genera.</title>
        <authorList>
            <person name="Sun Z."/>
            <person name="Harris H.M."/>
            <person name="McCann A."/>
            <person name="Guo C."/>
            <person name="Argimon S."/>
            <person name="Zhang W."/>
            <person name="Yang X."/>
            <person name="Jeffery I.B."/>
            <person name="Cooney J.C."/>
            <person name="Kagawa T.F."/>
            <person name="Liu W."/>
            <person name="Song Y."/>
            <person name="Salvetti E."/>
            <person name="Wrobel A."/>
            <person name="Rasinkangas P."/>
            <person name="Parkhill J."/>
            <person name="Rea M.C."/>
            <person name="O'Sullivan O."/>
            <person name="Ritari J."/>
            <person name="Douillard F.P."/>
            <person name="Paul Ross R."/>
            <person name="Yang R."/>
            <person name="Briner A.E."/>
            <person name="Felis G.E."/>
            <person name="de Vos W.M."/>
            <person name="Barrangou R."/>
            <person name="Klaenhammer T.R."/>
            <person name="Caufield P.W."/>
            <person name="Cui Y."/>
            <person name="Zhang H."/>
            <person name="O'Toole P.W."/>
        </authorList>
    </citation>
    <scope>NUCLEOTIDE SEQUENCE [LARGE SCALE GENOMIC DNA]</scope>
    <source>
        <strain evidence="1 2">DSM 18390</strain>
    </source>
</reference>
<gene>
    <name evidence="1" type="ORF">FD47_GL000589</name>
</gene>
<protein>
    <submittedName>
        <fullName evidence="1">Uncharacterized protein</fullName>
    </submittedName>
</protein>
<proteinExistence type="predicted"/>
<dbReference type="AlphaFoldDB" id="A0A0R1YPR2"/>
<evidence type="ECO:0000313" key="1">
    <source>
        <dbReference type="EMBL" id="KRM44327.1"/>
    </source>
</evidence>
<dbReference type="PATRIC" id="fig|1423786.4.peg.618"/>
<sequence>MSLGDDQSIVGHHFFIVRESYPLIQISSPAILKNAVSHLEGSQKAGNTLQWIK</sequence>
<name>A0A0R1YPR2_9LACO</name>
<dbReference type="EMBL" id="AZFZ01000015">
    <property type="protein sequence ID" value="KRM44327.1"/>
    <property type="molecule type" value="Genomic_DNA"/>
</dbReference>